<dbReference type="GO" id="GO:0016491">
    <property type="term" value="F:oxidoreductase activity"/>
    <property type="evidence" value="ECO:0007669"/>
    <property type="project" value="InterPro"/>
</dbReference>
<dbReference type="AlphaFoldDB" id="A0AAJ7C002"/>
<dbReference type="Gene3D" id="3.40.50.720">
    <property type="entry name" value="NAD(P)-binding Rossmann-like Domain"/>
    <property type="match status" value="1"/>
</dbReference>
<feature type="domain" description="Enoyl reductase (ER)" evidence="1">
    <location>
        <begin position="61"/>
        <end position="407"/>
    </location>
</feature>
<evidence type="ECO:0000259" key="1">
    <source>
        <dbReference type="SMART" id="SM00829"/>
    </source>
</evidence>
<evidence type="ECO:0000313" key="2">
    <source>
        <dbReference type="Proteomes" id="UP000694920"/>
    </source>
</evidence>
<dbReference type="RefSeq" id="XP_015598481.1">
    <property type="nucleotide sequence ID" value="XM_015742995.2"/>
</dbReference>
<organism evidence="2 3">
    <name type="scientific">Cephus cinctus</name>
    <name type="common">Wheat stem sawfly</name>
    <dbReference type="NCBI Taxonomy" id="211228"/>
    <lineage>
        <taxon>Eukaryota</taxon>
        <taxon>Metazoa</taxon>
        <taxon>Ecdysozoa</taxon>
        <taxon>Arthropoda</taxon>
        <taxon>Hexapoda</taxon>
        <taxon>Insecta</taxon>
        <taxon>Pterygota</taxon>
        <taxon>Neoptera</taxon>
        <taxon>Endopterygota</taxon>
        <taxon>Hymenoptera</taxon>
        <taxon>Cephoidea</taxon>
        <taxon>Cephidae</taxon>
        <taxon>Cephus</taxon>
    </lineage>
</organism>
<dbReference type="InterPro" id="IPR051397">
    <property type="entry name" value="Zn-ADH-like_protein"/>
</dbReference>
<protein>
    <submittedName>
        <fullName evidence="3">Quinone oxidoreductase-like protein 2</fullName>
    </submittedName>
</protein>
<dbReference type="KEGG" id="ccin:107269301"/>
<dbReference type="SMART" id="SM00829">
    <property type="entry name" value="PKS_ER"/>
    <property type="match status" value="1"/>
</dbReference>
<name>A0AAJ7C002_CEPCN</name>
<proteinExistence type="predicted"/>
<sequence>MPLAAGRQIFSRLCLKNHNQILSRIVRGRFSSTATTQIVSDAENTSKILIPAPEPGKIHAAVLRKFASPLSIENIEQPKVVQPNEVLIDVHYCALNGSDVLLAENIYMFEPSLPTVLGYELVGELIQVGQEAEKAGYKPGDKIIALNKERHGGFAEQCVAEIGDIWKVPQSAKLRDVVCILENYTTALIGLEKHAGIEENDLILINVGLAGAGLAAVDLATNVFRGTVIAVCATEERAALVRDKGAFAAFKFSDKKLIKQIEAAAADRSIKAIFDGVAGENFKKLLKCFTDVYNSKTAVKDILRDNNFAVVVQYLSREGRMIVAGVAANVVNPQTEAQEGSFSLTGLSLREYRRKNHKLYRQSGDDVLDFFEEGLIRPIISMVTGLYNINEAKKFVLEMKSSGKVLIDLKNKEAKMEIIKA</sequence>
<dbReference type="Proteomes" id="UP000694920">
    <property type="component" value="Unplaced"/>
</dbReference>
<dbReference type="InterPro" id="IPR020843">
    <property type="entry name" value="ER"/>
</dbReference>
<keyword evidence="2" id="KW-1185">Reference proteome</keyword>
<dbReference type="PANTHER" id="PTHR43677">
    <property type="entry name" value="SHORT-CHAIN DEHYDROGENASE/REDUCTASE"/>
    <property type="match status" value="1"/>
</dbReference>
<dbReference type="GeneID" id="107269301"/>
<gene>
    <name evidence="3" type="primary">LOC107269301</name>
</gene>
<reference evidence="3" key="1">
    <citation type="submission" date="2025-08" db="UniProtKB">
        <authorList>
            <consortium name="RefSeq"/>
        </authorList>
    </citation>
    <scope>IDENTIFICATION</scope>
</reference>
<evidence type="ECO:0000313" key="3">
    <source>
        <dbReference type="RefSeq" id="XP_015598481.1"/>
    </source>
</evidence>
<dbReference type="PANTHER" id="PTHR43677:SF4">
    <property type="entry name" value="QUINONE OXIDOREDUCTASE-LIKE PROTEIN 2"/>
    <property type="match status" value="1"/>
</dbReference>
<dbReference type="SUPFAM" id="SSF50129">
    <property type="entry name" value="GroES-like"/>
    <property type="match status" value="1"/>
</dbReference>
<dbReference type="Pfam" id="PF08240">
    <property type="entry name" value="ADH_N"/>
    <property type="match status" value="1"/>
</dbReference>
<accession>A0AAJ7C002</accession>
<dbReference type="InterPro" id="IPR011032">
    <property type="entry name" value="GroES-like_sf"/>
</dbReference>
<dbReference type="InterPro" id="IPR036291">
    <property type="entry name" value="NAD(P)-bd_dom_sf"/>
</dbReference>
<dbReference type="GO" id="GO:0005739">
    <property type="term" value="C:mitochondrion"/>
    <property type="evidence" value="ECO:0007669"/>
    <property type="project" value="TreeGrafter"/>
</dbReference>
<dbReference type="InterPro" id="IPR013154">
    <property type="entry name" value="ADH-like_N"/>
</dbReference>
<dbReference type="Gene3D" id="3.90.180.10">
    <property type="entry name" value="Medium-chain alcohol dehydrogenases, catalytic domain"/>
    <property type="match status" value="2"/>
</dbReference>
<dbReference type="SUPFAM" id="SSF51735">
    <property type="entry name" value="NAD(P)-binding Rossmann-fold domains"/>
    <property type="match status" value="1"/>
</dbReference>